<dbReference type="PANTHER" id="PTHR43423:SF1">
    <property type="entry name" value="ABC TRANSPORTER I FAMILY MEMBER 17"/>
    <property type="match status" value="1"/>
</dbReference>
<dbReference type="InterPro" id="IPR003593">
    <property type="entry name" value="AAA+_ATPase"/>
</dbReference>
<dbReference type="PANTHER" id="PTHR43423">
    <property type="entry name" value="ABC TRANSPORTER I FAMILY MEMBER 17"/>
    <property type="match status" value="1"/>
</dbReference>
<dbReference type="GO" id="GO:0005315">
    <property type="term" value="F:phosphate transmembrane transporter activity"/>
    <property type="evidence" value="ECO:0007669"/>
    <property type="project" value="InterPro"/>
</dbReference>
<dbReference type="CDD" id="cd03260">
    <property type="entry name" value="ABC_PstB_phosphate_transporter"/>
    <property type="match status" value="1"/>
</dbReference>
<dbReference type="GO" id="GO:0035435">
    <property type="term" value="P:phosphate ion transmembrane transport"/>
    <property type="evidence" value="ECO:0007669"/>
    <property type="project" value="InterPro"/>
</dbReference>
<organism evidence="5 6">
    <name type="scientific">Mammaliicoccus stepanovicii</name>
    <dbReference type="NCBI Taxonomy" id="643214"/>
    <lineage>
        <taxon>Bacteria</taxon>
        <taxon>Bacillati</taxon>
        <taxon>Bacillota</taxon>
        <taxon>Bacilli</taxon>
        <taxon>Bacillales</taxon>
        <taxon>Staphylococcaceae</taxon>
        <taxon>Mammaliicoccus</taxon>
    </lineage>
</organism>
<evidence type="ECO:0000256" key="2">
    <source>
        <dbReference type="ARBA" id="ARBA00022741"/>
    </source>
</evidence>
<keyword evidence="2" id="KW-0547">Nucleotide-binding</keyword>
<dbReference type="GO" id="GO:0016887">
    <property type="term" value="F:ATP hydrolysis activity"/>
    <property type="evidence" value="ECO:0007669"/>
    <property type="project" value="InterPro"/>
</dbReference>
<keyword evidence="3 5" id="KW-0067">ATP-binding</keyword>
<keyword evidence="1" id="KW-0813">Transport</keyword>
<dbReference type="RefSeq" id="WP_095086940.1">
    <property type="nucleotide sequence ID" value="NZ_BMDM01000006.1"/>
</dbReference>
<dbReference type="Gene3D" id="3.40.50.300">
    <property type="entry name" value="P-loop containing nucleotide triphosphate hydrolases"/>
    <property type="match status" value="1"/>
</dbReference>
<dbReference type="PROSITE" id="PS50893">
    <property type="entry name" value="ABC_TRANSPORTER_2"/>
    <property type="match status" value="1"/>
</dbReference>
<dbReference type="Proteomes" id="UP000242084">
    <property type="component" value="Chromosome 1"/>
</dbReference>
<evidence type="ECO:0000256" key="1">
    <source>
        <dbReference type="ARBA" id="ARBA00022448"/>
    </source>
</evidence>
<feature type="domain" description="ABC transporter" evidence="4">
    <location>
        <begin position="7"/>
        <end position="237"/>
    </location>
</feature>
<dbReference type="GO" id="GO:0005524">
    <property type="term" value="F:ATP binding"/>
    <property type="evidence" value="ECO:0007669"/>
    <property type="project" value="UniProtKB-KW"/>
</dbReference>
<dbReference type="GO" id="GO:0016020">
    <property type="term" value="C:membrane"/>
    <property type="evidence" value="ECO:0007669"/>
    <property type="project" value="InterPro"/>
</dbReference>
<dbReference type="InterPro" id="IPR005670">
    <property type="entry name" value="PstB-like"/>
</dbReference>
<name>A0A239YRQ7_9STAP</name>
<dbReference type="EMBL" id="LT906462">
    <property type="protein sequence ID" value="SNV61625.1"/>
    <property type="molecule type" value="Genomic_DNA"/>
</dbReference>
<dbReference type="InterPro" id="IPR027417">
    <property type="entry name" value="P-loop_NTPase"/>
</dbReference>
<dbReference type="PROSITE" id="PS00211">
    <property type="entry name" value="ABC_TRANSPORTER_1"/>
    <property type="match status" value="1"/>
</dbReference>
<reference evidence="5 6" key="1">
    <citation type="submission" date="2017-06" db="EMBL/GenBank/DDBJ databases">
        <authorList>
            <consortium name="Pathogen Informatics"/>
        </authorList>
    </citation>
    <scope>NUCLEOTIDE SEQUENCE [LARGE SCALE GENOMIC DNA]</scope>
    <source>
        <strain evidence="5 6">NCTC13839</strain>
    </source>
</reference>
<evidence type="ECO:0000259" key="4">
    <source>
        <dbReference type="PROSITE" id="PS50893"/>
    </source>
</evidence>
<evidence type="ECO:0000313" key="5">
    <source>
        <dbReference type="EMBL" id="SNV61625.1"/>
    </source>
</evidence>
<proteinExistence type="predicted"/>
<accession>A0A239YRQ7</accession>
<evidence type="ECO:0000256" key="3">
    <source>
        <dbReference type="ARBA" id="ARBA00022840"/>
    </source>
</evidence>
<dbReference type="OrthoDB" id="9785080at2"/>
<dbReference type="InterPro" id="IPR017871">
    <property type="entry name" value="ABC_transporter-like_CS"/>
</dbReference>
<keyword evidence="6" id="KW-1185">Reference proteome</keyword>
<dbReference type="AlphaFoldDB" id="A0A239YRQ7"/>
<dbReference type="InterPro" id="IPR003439">
    <property type="entry name" value="ABC_transporter-like_ATP-bd"/>
</dbReference>
<protein>
    <submittedName>
        <fullName evidence="5">ABC transporter ATP-binding protein</fullName>
    </submittedName>
</protein>
<dbReference type="SUPFAM" id="SSF52540">
    <property type="entry name" value="P-loop containing nucleoside triphosphate hydrolases"/>
    <property type="match status" value="1"/>
</dbReference>
<evidence type="ECO:0000313" key="6">
    <source>
        <dbReference type="Proteomes" id="UP000242084"/>
    </source>
</evidence>
<dbReference type="SMART" id="SM00382">
    <property type="entry name" value="AAA"/>
    <property type="match status" value="1"/>
</dbReference>
<sequence>MEDSIMIQLKDINYEIDGQTILKHISADIYKGKITTIIGPSGAGKSTLLSFFNALKSPTSGQLIIDGKNLESYDFIELRRKVQLVSQVATMINGTVKDNLALPLTLQNKTMTDDEATQFLKHVDLPETFLNKNTKELSGGEKQKVSLARSLVNKPKVMLLDEVTSALDKNSKQAIEDLLKKINKEHEVTMLNITHDINLAFDMSDYIWVMIDGQIAEIGTVDEIQDAKNDNVRKFIGEKI</sequence>
<dbReference type="KEGG" id="sste:SAMEA4384403_0757"/>
<gene>
    <name evidence="5" type="primary">ybbL</name>
    <name evidence="5" type="ORF">SAMEA4384403_00757</name>
</gene>
<dbReference type="Pfam" id="PF00005">
    <property type="entry name" value="ABC_tran"/>
    <property type="match status" value="1"/>
</dbReference>